<sequence length="339" mass="36376">MRRTNLGEAERGDAGGVAADGLVAESPRMRRLLADVARIAPRDVTVLLRGETGTGKERVASLLHARSRRAAGPLVRCNCAAIAAELADAELFGAVRGAFTGAVESRRGFFSAADGGTLVLDEIGELPRALQPKLLRALQEGELQPVGAGRVERVDVRVVACTNRDLEAEVRAGRFREDLYYRLAVVELVVPPLRDRREDLPRLAVDLARELGQRFGVERVRLSPALLGRLQQADWPGNVRQLENAIARMIALCPGPVLGPEAIAVVFPTASGAARDTAPVARSAPPLEELPLRAQLDGLERRVIAAMLAATGGNQSAAARRLGLARTVLIDRLKKYGLL</sequence>
<evidence type="ECO:0000313" key="7">
    <source>
        <dbReference type="EMBL" id="ACL65816.1"/>
    </source>
</evidence>
<reference evidence="7" key="1">
    <citation type="submission" date="2009-01" db="EMBL/GenBank/DDBJ databases">
        <title>Complete sequence of Anaeromyxobacter dehalogenans 2CP-1.</title>
        <authorList>
            <consortium name="US DOE Joint Genome Institute"/>
            <person name="Lucas S."/>
            <person name="Copeland A."/>
            <person name="Lapidus A."/>
            <person name="Glavina del Rio T."/>
            <person name="Dalin E."/>
            <person name="Tice H."/>
            <person name="Bruce D."/>
            <person name="Goodwin L."/>
            <person name="Pitluck S."/>
            <person name="Saunders E."/>
            <person name="Brettin T."/>
            <person name="Detter J.C."/>
            <person name="Han C."/>
            <person name="Larimer F."/>
            <person name="Land M."/>
            <person name="Hauser L."/>
            <person name="Kyrpides N."/>
            <person name="Ovchinnikova G."/>
            <person name="Beliaev A.S."/>
            <person name="Richardson P."/>
        </authorList>
    </citation>
    <scope>NUCLEOTIDE SEQUENCE</scope>
    <source>
        <strain evidence="7">2CP-1</strain>
    </source>
</reference>
<dbReference type="KEGG" id="acp:A2cp1_2478"/>
<dbReference type="InterPro" id="IPR027417">
    <property type="entry name" value="P-loop_NTPase"/>
</dbReference>
<keyword evidence="3" id="KW-0805">Transcription regulation</keyword>
<dbReference type="AlphaFoldDB" id="B8JC76"/>
<dbReference type="InterPro" id="IPR009057">
    <property type="entry name" value="Homeodomain-like_sf"/>
</dbReference>
<dbReference type="PRINTS" id="PR01590">
    <property type="entry name" value="HTHFIS"/>
</dbReference>
<dbReference type="GO" id="GO:0006355">
    <property type="term" value="P:regulation of DNA-templated transcription"/>
    <property type="evidence" value="ECO:0007669"/>
    <property type="project" value="InterPro"/>
</dbReference>
<accession>B8JC76</accession>
<keyword evidence="2" id="KW-0067">ATP-binding</keyword>
<dbReference type="PROSITE" id="PS00688">
    <property type="entry name" value="SIGMA54_INTERACT_3"/>
    <property type="match status" value="1"/>
</dbReference>
<dbReference type="PANTHER" id="PTHR32071">
    <property type="entry name" value="TRANSCRIPTIONAL REGULATORY PROTEIN"/>
    <property type="match status" value="1"/>
</dbReference>
<evidence type="ECO:0000256" key="1">
    <source>
        <dbReference type="ARBA" id="ARBA00022741"/>
    </source>
</evidence>
<dbReference type="Pfam" id="PF25601">
    <property type="entry name" value="AAA_lid_14"/>
    <property type="match status" value="1"/>
</dbReference>
<name>B8JC76_ANAD2</name>
<proteinExistence type="predicted"/>
<dbReference type="SUPFAM" id="SSF52540">
    <property type="entry name" value="P-loop containing nucleoside triphosphate hydrolases"/>
    <property type="match status" value="1"/>
</dbReference>
<evidence type="ECO:0000256" key="5">
    <source>
        <dbReference type="ARBA" id="ARBA00023163"/>
    </source>
</evidence>
<evidence type="ECO:0000313" key="8">
    <source>
        <dbReference type="Proteomes" id="UP000007089"/>
    </source>
</evidence>
<dbReference type="PROSITE" id="PS00675">
    <property type="entry name" value="SIGMA54_INTERACT_1"/>
    <property type="match status" value="1"/>
</dbReference>
<organism evidence="7 8">
    <name type="scientific">Anaeromyxobacter dehalogenans (strain ATCC BAA-258 / DSM 21875 / 2CP-1)</name>
    <dbReference type="NCBI Taxonomy" id="455488"/>
    <lineage>
        <taxon>Bacteria</taxon>
        <taxon>Pseudomonadati</taxon>
        <taxon>Myxococcota</taxon>
        <taxon>Myxococcia</taxon>
        <taxon>Myxococcales</taxon>
        <taxon>Cystobacterineae</taxon>
        <taxon>Anaeromyxobacteraceae</taxon>
        <taxon>Anaeromyxobacter</taxon>
    </lineage>
</organism>
<dbReference type="InterPro" id="IPR002197">
    <property type="entry name" value="HTH_Fis"/>
</dbReference>
<dbReference type="InterPro" id="IPR025662">
    <property type="entry name" value="Sigma_54_int_dom_ATP-bd_1"/>
</dbReference>
<evidence type="ECO:0000256" key="4">
    <source>
        <dbReference type="ARBA" id="ARBA00023125"/>
    </source>
</evidence>
<dbReference type="InterPro" id="IPR003593">
    <property type="entry name" value="AAA+_ATPase"/>
</dbReference>
<dbReference type="PANTHER" id="PTHR32071:SF117">
    <property type="entry name" value="PTS-DEPENDENT DIHYDROXYACETONE KINASE OPERON REGULATORY PROTEIN-RELATED"/>
    <property type="match status" value="1"/>
</dbReference>
<keyword evidence="8" id="KW-1185">Reference proteome</keyword>
<dbReference type="Proteomes" id="UP000007089">
    <property type="component" value="Chromosome"/>
</dbReference>
<dbReference type="InterPro" id="IPR002078">
    <property type="entry name" value="Sigma_54_int"/>
</dbReference>
<dbReference type="SMART" id="SM00382">
    <property type="entry name" value="AAA"/>
    <property type="match status" value="1"/>
</dbReference>
<feature type="domain" description="Sigma-54 factor interaction" evidence="6">
    <location>
        <begin position="22"/>
        <end position="251"/>
    </location>
</feature>
<dbReference type="SUPFAM" id="SSF46689">
    <property type="entry name" value="Homeodomain-like"/>
    <property type="match status" value="1"/>
</dbReference>
<dbReference type="CDD" id="cd00009">
    <property type="entry name" value="AAA"/>
    <property type="match status" value="1"/>
</dbReference>
<evidence type="ECO:0000256" key="2">
    <source>
        <dbReference type="ARBA" id="ARBA00022840"/>
    </source>
</evidence>
<dbReference type="Pfam" id="PF02954">
    <property type="entry name" value="HTH_8"/>
    <property type="match status" value="1"/>
</dbReference>
<dbReference type="Pfam" id="PF00158">
    <property type="entry name" value="Sigma54_activat"/>
    <property type="match status" value="1"/>
</dbReference>
<gene>
    <name evidence="7" type="ordered locus">A2cp1_2478</name>
</gene>
<dbReference type="Gene3D" id="1.10.8.60">
    <property type="match status" value="1"/>
</dbReference>
<keyword evidence="4" id="KW-0238">DNA-binding</keyword>
<dbReference type="InterPro" id="IPR025944">
    <property type="entry name" value="Sigma_54_int_dom_CS"/>
</dbReference>
<keyword evidence="5" id="KW-0804">Transcription</keyword>
<dbReference type="Gene3D" id="1.10.10.60">
    <property type="entry name" value="Homeodomain-like"/>
    <property type="match status" value="1"/>
</dbReference>
<keyword evidence="1" id="KW-0547">Nucleotide-binding</keyword>
<dbReference type="Gene3D" id="3.40.50.300">
    <property type="entry name" value="P-loop containing nucleotide triphosphate hydrolases"/>
    <property type="match status" value="1"/>
</dbReference>
<dbReference type="GO" id="GO:0005524">
    <property type="term" value="F:ATP binding"/>
    <property type="evidence" value="ECO:0007669"/>
    <property type="project" value="UniProtKB-KW"/>
</dbReference>
<dbReference type="HOGENOM" id="CLU_000445_0_7_7"/>
<dbReference type="FunFam" id="3.40.50.300:FF:000006">
    <property type="entry name" value="DNA-binding transcriptional regulator NtrC"/>
    <property type="match status" value="1"/>
</dbReference>
<dbReference type="EMBL" id="CP001359">
    <property type="protein sequence ID" value="ACL65816.1"/>
    <property type="molecule type" value="Genomic_DNA"/>
</dbReference>
<protein>
    <submittedName>
        <fullName evidence="7">Sigma54 specific transcriptional regulator, Fis family</fullName>
    </submittedName>
</protein>
<dbReference type="InterPro" id="IPR025943">
    <property type="entry name" value="Sigma_54_int_dom_ATP-bd_2"/>
</dbReference>
<evidence type="ECO:0000256" key="3">
    <source>
        <dbReference type="ARBA" id="ARBA00023015"/>
    </source>
</evidence>
<dbReference type="InterPro" id="IPR058031">
    <property type="entry name" value="AAA_lid_NorR"/>
</dbReference>
<dbReference type="PROSITE" id="PS00676">
    <property type="entry name" value="SIGMA54_INTERACT_2"/>
    <property type="match status" value="1"/>
</dbReference>
<evidence type="ECO:0000259" key="6">
    <source>
        <dbReference type="PROSITE" id="PS50045"/>
    </source>
</evidence>
<dbReference type="GO" id="GO:0043565">
    <property type="term" value="F:sequence-specific DNA binding"/>
    <property type="evidence" value="ECO:0007669"/>
    <property type="project" value="InterPro"/>
</dbReference>
<dbReference type="PROSITE" id="PS50045">
    <property type="entry name" value="SIGMA54_INTERACT_4"/>
    <property type="match status" value="1"/>
</dbReference>
<dbReference type="RefSeq" id="WP_012633612.1">
    <property type="nucleotide sequence ID" value="NC_011891.1"/>
</dbReference>